<dbReference type="PANTHER" id="PTHR11409:SF44">
    <property type="entry name" value="ADENOSINE DEAMINASE"/>
    <property type="match status" value="1"/>
</dbReference>
<name>A0A315W3D4_GAMAF</name>
<comment type="caution">
    <text evidence="1">The sequence shown here is derived from an EMBL/GenBank/DDBJ whole genome shotgun (WGS) entry which is preliminary data.</text>
</comment>
<dbReference type="GO" id="GO:0006154">
    <property type="term" value="P:adenosine catabolic process"/>
    <property type="evidence" value="ECO:0007669"/>
    <property type="project" value="TreeGrafter"/>
</dbReference>
<dbReference type="GO" id="GO:0005615">
    <property type="term" value="C:extracellular space"/>
    <property type="evidence" value="ECO:0007669"/>
    <property type="project" value="TreeGrafter"/>
</dbReference>
<organism evidence="1 2">
    <name type="scientific">Gambusia affinis</name>
    <name type="common">Western mosquitofish</name>
    <name type="synonym">Heterandria affinis</name>
    <dbReference type="NCBI Taxonomy" id="33528"/>
    <lineage>
        <taxon>Eukaryota</taxon>
        <taxon>Metazoa</taxon>
        <taxon>Chordata</taxon>
        <taxon>Craniata</taxon>
        <taxon>Vertebrata</taxon>
        <taxon>Euteleostomi</taxon>
        <taxon>Actinopterygii</taxon>
        <taxon>Neopterygii</taxon>
        <taxon>Teleostei</taxon>
        <taxon>Neoteleostei</taxon>
        <taxon>Acanthomorphata</taxon>
        <taxon>Ovalentaria</taxon>
        <taxon>Atherinomorphae</taxon>
        <taxon>Cyprinodontiformes</taxon>
        <taxon>Poeciliidae</taxon>
        <taxon>Poeciliinae</taxon>
        <taxon>Gambusia</taxon>
    </lineage>
</organism>
<accession>A0A315W3D4</accession>
<dbReference type="PANTHER" id="PTHR11409">
    <property type="entry name" value="ADENOSINE DEAMINASE"/>
    <property type="match status" value="1"/>
</dbReference>
<feature type="non-terminal residue" evidence="1">
    <location>
        <position position="1"/>
    </location>
</feature>
<feature type="non-terminal residue" evidence="1">
    <location>
        <position position="171"/>
    </location>
</feature>
<dbReference type="Proteomes" id="UP000250572">
    <property type="component" value="Unassembled WGS sequence"/>
</dbReference>
<sequence length="171" mass="18779">DEGTDVDQNILDALLFNTSRIGHGYALAHHPIAKELSRKRNVAVELCPISNQLLVEKDNMFVFMVKASGFVTPVQVLKLVSDLRNHPAAVLMSEGHPLVISSDDPALFGSTGLSYDFYEAFVGIGGLKANLGTLKELAANSIRYSSLPAHFKDRAFAMWQNKWDAFISDNS</sequence>
<dbReference type="Gene3D" id="3.20.20.140">
    <property type="entry name" value="Metal-dependent hydrolases"/>
    <property type="match status" value="1"/>
</dbReference>
<dbReference type="SUPFAM" id="SSF51556">
    <property type="entry name" value="Metallo-dependent hydrolases"/>
    <property type="match status" value="1"/>
</dbReference>
<gene>
    <name evidence="1" type="ORF">CCH79_00014898</name>
</gene>
<keyword evidence="2" id="KW-1185">Reference proteome</keyword>
<proteinExistence type="predicted"/>
<protein>
    <recommendedName>
        <fullName evidence="3">Adenosine deaminase domain-containing protein</fullName>
    </recommendedName>
</protein>
<dbReference type="InterPro" id="IPR006330">
    <property type="entry name" value="Ado/ade_deaminase"/>
</dbReference>
<dbReference type="GO" id="GO:0046103">
    <property type="term" value="P:inosine biosynthetic process"/>
    <property type="evidence" value="ECO:0007669"/>
    <property type="project" value="TreeGrafter"/>
</dbReference>
<evidence type="ECO:0008006" key="3">
    <source>
        <dbReference type="Google" id="ProtNLM"/>
    </source>
</evidence>
<dbReference type="AlphaFoldDB" id="A0A315W3D4"/>
<reference evidence="1 2" key="1">
    <citation type="journal article" date="2018" name="G3 (Bethesda)">
        <title>A High-Quality Reference Genome for the Invasive Mosquitofish Gambusia affinis Using a Chicago Library.</title>
        <authorList>
            <person name="Hoffberg S.L."/>
            <person name="Troendle N.J."/>
            <person name="Glenn T.C."/>
            <person name="Mahmud O."/>
            <person name="Louha S."/>
            <person name="Chalopin D."/>
            <person name="Bennetzen J.L."/>
            <person name="Mauricio R."/>
        </authorList>
    </citation>
    <scope>NUCLEOTIDE SEQUENCE [LARGE SCALE GENOMIC DNA]</scope>
    <source>
        <strain evidence="1">NE01/NJP1002.9</strain>
        <tissue evidence="1">Muscle</tissue>
    </source>
</reference>
<evidence type="ECO:0000313" key="1">
    <source>
        <dbReference type="EMBL" id="PWA30177.1"/>
    </source>
</evidence>
<evidence type="ECO:0000313" key="2">
    <source>
        <dbReference type="Proteomes" id="UP000250572"/>
    </source>
</evidence>
<dbReference type="EMBL" id="NHOQ01000443">
    <property type="protein sequence ID" value="PWA30177.1"/>
    <property type="molecule type" value="Genomic_DNA"/>
</dbReference>
<dbReference type="InterPro" id="IPR032466">
    <property type="entry name" value="Metal_Hydrolase"/>
</dbReference>
<dbReference type="GO" id="GO:0004000">
    <property type="term" value="F:adenosine deaminase activity"/>
    <property type="evidence" value="ECO:0007669"/>
    <property type="project" value="TreeGrafter"/>
</dbReference>